<dbReference type="Proteomes" id="UP001407405">
    <property type="component" value="Unassembled WGS sequence"/>
</dbReference>
<dbReference type="PANTHER" id="PTHR37804:SF1">
    <property type="entry name" value="CDAA REGULATORY PROTEIN CDAR"/>
    <property type="match status" value="1"/>
</dbReference>
<reference evidence="1 2" key="1">
    <citation type="submission" date="2024-04" db="EMBL/GenBank/DDBJ databases">
        <title>Genome sequencing and metabolic network reconstruction of aminoacids and betaine degradation by Anoxynatronum sibiricum.</title>
        <authorList>
            <person name="Detkova E.N."/>
            <person name="Boltjanskaja Y.V."/>
            <person name="Mardanov A.V."/>
            <person name="Kevbrin V."/>
        </authorList>
    </citation>
    <scope>NUCLEOTIDE SEQUENCE [LARGE SCALE GENOMIC DNA]</scope>
    <source>
        <strain evidence="1 2">Z-7981</strain>
    </source>
</reference>
<proteinExistence type="predicted"/>
<name>A0ABU9VRW9_9CLOT</name>
<dbReference type="Gene3D" id="2.170.120.40">
    <property type="entry name" value="YbbR-like domain"/>
    <property type="match status" value="2"/>
</dbReference>
<dbReference type="EMBL" id="JBCITM010000004">
    <property type="protein sequence ID" value="MEN1759905.1"/>
    <property type="molecule type" value="Genomic_DNA"/>
</dbReference>
<protein>
    <submittedName>
        <fullName evidence="1">CdaR family protein</fullName>
    </submittedName>
</protein>
<dbReference type="InterPro" id="IPR012505">
    <property type="entry name" value="YbbR"/>
</dbReference>
<gene>
    <name evidence="1" type="ORF">AAIG11_05455</name>
</gene>
<accession>A0ABU9VRW9</accession>
<evidence type="ECO:0000313" key="2">
    <source>
        <dbReference type="Proteomes" id="UP001407405"/>
    </source>
</evidence>
<dbReference type="Pfam" id="PF07949">
    <property type="entry name" value="YbbR"/>
    <property type="match status" value="3"/>
</dbReference>
<keyword evidence="2" id="KW-1185">Reference proteome</keyword>
<dbReference type="InterPro" id="IPR053154">
    <property type="entry name" value="c-di-AMP_regulator"/>
</dbReference>
<dbReference type="Gene3D" id="2.170.120.30">
    <property type="match status" value="2"/>
</dbReference>
<sequence length="407" mass="45539">MTKLMNRNLAAKLIAVFFAMILWLYVMSVINPRVTSEQLNIPVQLVNESVIRQSGLVVFGQPEPTIRVRLTGNRDQVHRISREQIEARLDLRGYTEGVNSIPIEVNVPGGVEVDWSPKFATIELERIISRQKEVSVEIEGQAASGYVLGEPELRPGLVWIEGPESYVNSVEQVLAQLVMEDQRENLSVNLPVRAVNSRGEEVNQVDVRTTSVDLFVAVDQLKSVAVDIDLDIGTAENYQVVSTVIEPINVTIQGQAGVLSGINRISTEALVLEELSESREIEVPLAFPEGVRGFERQSVTVRIDVEEVLEETYVVQRETYRIMNLSADLVLEQETLPERMEITVRALESIIENLDPRTIQVYIDLEDLEAGSHLIEPDVRLPMNMEMSIATTAISPEGFSVELTPRE</sequence>
<dbReference type="RefSeq" id="WP_343185233.1">
    <property type="nucleotide sequence ID" value="NZ_JBCITM010000004.1"/>
</dbReference>
<comment type="caution">
    <text evidence="1">The sequence shown here is derived from an EMBL/GenBank/DDBJ whole genome shotgun (WGS) entry which is preliminary data.</text>
</comment>
<organism evidence="1 2">
    <name type="scientific">Anoxynatronum sibiricum</name>
    <dbReference type="NCBI Taxonomy" id="210623"/>
    <lineage>
        <taxon>Bacteria</taxon>
        <taxon>Bacillati</taxon>
        <taxon>Bacillota</taxon>
        <taxon>Clostridia</taxon>
        <taxon>Eubacteriales</taxon>
        <taxon>Clostridiaceae</taxon>
        <taxon>Anoxynatronum</taxon>
    </lineage>
</organism>
<dbReference type="PANTHER" id="PTHR37804">
    <property type="entry name" value="CDAA REGULATORY PROTEIN CDAR"/>
    <property type="match status" value="1"/>
</dbReference>
<evidence type="ECO:0000313" key="1">
    <source>
        <dbReference type="EMBL" id="MEN1759905.1"/>
    </source>
</evidence>